<dbReference type="GO" id="GO:0009432">
    <property type="term" value="P:SOS response"/>
    <property type="evidence" value="ECO:0007669"/>
    <property type="project" value="TreeGrafter"/>
</dbReference>
<dbReference type="InterPro" id="IPR017961">
    <property type="entry name" value="DNA_pol_Y-fam_little_finger"/>
</dbReference>
<dbReference type="GO" id="GO:0003684">
    <property type="term" value="F:damaged DNA binding"/>
    <property type="evidence" value="ECO:0007669"/>
    <property type="project" value="InterPro"/>
</dbReference>
<dbReference type="EMBL" id="DSDK01000020">
    <property type="protein sequence ID" value="HDR50066.1"/>
    <property type="molecule type" value="Genomic_DNA"/>
</dbReference>
<dbReference type="SUPFAM" id="SSF100879">
    <property type="entry name" value="Lesion bypass DNA polymerase (Y-family), little finger domain"/>
    <property type="match status" value="1"/>
</dbReference>
<name>A0A831LUJ4_9BACT</name>
<dbReference type="AlphaFoldDB" id="A0A831LUJ4"/>
<proteinExistence type="predicted"/>
<gene>
    <name evidence="2" type="ORF">ENN90_00395</name>
</gene>
<feature type="non-terminal residue" evidence="2">
    <location>
        <position position="1"/>
    </location>
</feature>
<dbReference type="InterPro" id="IPR050116">
    <property type="entry name" value="DNA_polymerase-Y"/>
</dbReference>
<dbReference type="PANTHER" id="PTHR11076">
    <property type="entry name" value="DNA REPAIR POLYMERASE UMUC / TRANSFERASE FAMILY MEMBER"/>
    <property type="match status" value="1"/>
</dbReference>
<dbReference type="GO" id="GO:0003887">
    <property type="term" value="F:DNA-directed DNA polymerase activity"/>
    <property type="evidence" value="ECO:0007669"/>
    <property type="project" value="UniProtKB-KW"/>
</dbReference>
<evidence type="ECO:0000259" key="1">
    <source>
        <dbReference type="Pfam" id="PF11799"/>
    </source>
</evidence>
<organism evidence="2">
    <name type="scientific">Mariniphaga anaerophila</name>
    <dbReference type="NCBI Taxonomy" id="1484053"/>
    <lineage>
        <taxon>Bacteria</taxon>
        <taxon>Pseudomonadati</taxon>
        <taxon>Bacteroidota</taxon>
        <taxon>Bacteroidia</taxon>
        <taxon>Marinilabiliales</taxon>
        <taxon>Prolixibacteraceae</taxon>
        <taxon>Mariniphaga</taxon>
    </lineage>
</organism>
<protein>
    <submittedName>
        <fullName evidence="2">DNA polymerase IV</fullName>
    </submittedName>
</protein>
<sequence>YERSNAKAKTLTLKYKYADFEQDTRSKTIPGWFSTKNELEAEAKGLLHSENFTKGIRLLGLTLSNFQHEERNEPVQLTIEF</sequence>
<dbReference type="Gene3D" id="3.30.1490.100">
    <property type="entry name" value="DNA polymerase, Y-family, little finger domain"/>
    <property type="match status" value="1"/>
</dbReference>
<dbReference type="Pfam" id="PF11799">
    <property type="entry name" value="IMS_C"/>
    <property type="match status" value="1"/>
</dbReference>
<comment type="caution">
    <text evidence="2">The sequence shown here is derived from an EMBL/GenBank/DDBJ whole genome shotgun (WGS) entry which is preliminary data.</text>
</comment>
<dbReference type="GO" id="GO:0006281">
    <property type="term" value="P:DNA repair"/>
    <property type="evidence" value="ECO:0007669"/>
    <property type="project" value="InterPro"/>
</dbReference>
<reference evidence="2" key="1">
    <citation type="journal article" date="2020" name="mSystems">
        <title>Genome- and Community-Level Interaction Insights into Carbon Utilization and Element Cycling Functions of Hydrothermarchaeota in Hydrothermal Sediment.</title>
        <authorList>
            <person name="Zhou Z."/>
            <person name="Liu Y."/>
            <person name="Xu W."/>
            <person name="Pan J."/>
            <person name="Luo Z.H."/>
            <person name="Li M."/>
        </authorList>
    </citation>
    <scope>NUCLEOTIDE SEQUENCE [LARGE SCALE GENOMIC DNA]</scope>
    <source>
        <strain evidence="2">SpSt-1217</strain>
    </source>
</reference>
<accession>A0A831LUJ4</accession>
<dbReference type="GO" id="GO:0042276">
    <property type="term" value="P:error-prone translesion synthesis"/>
    <property type="evidence" value="ECO:0007669"/>
    <property type="project" value="TreeGrafter"/>
</dbReference>
<dbReference type="GO" id="GO:0005829">
    <property type="term" value="C:cytosol"/>
    <property type="evidence" value="ECO:0007669"/>
    <property type="project" value="TreeGrafter"/>
</dbReference>
<evidence type="ECO:0000313" key="2">
    <source>
        <dbReference type="EMBL" id="HDR50066.1"/>
    </source>
</evidence>
<dbReference type="PANTHER" id="PTHR11076:SF33">
    <property type="entry name" value="DNA POLYMERASE KAPPA"/>
    <property type="match status" value="1"/>
</dbReference>
<dbReference type="Proteomes" id="UP000886047">
    <property type="component" value="Unassembled WGS sequence"/>
</dbReference>
<feature type="domain" description="DNA polymerase Y-family little finger" evidence="1">
    <location>
        <begin position="3"/>
        <end position="78"/>
    </location>
</feature>
<dbReference type="InterPro" id="IPR036775">
    <property type="entry name" value="DNA_pol_Y-fam_lit_finger_sf"/>
</dbReference>